<dbReference type="PaxDb" id="3218-PP1S93_188V6.1"/>
<dbReference type="InParanoid" id="A0A2K1KKF9"/>
<keyword evidence="3" id="KW-1185">Reference proteome</keyword>
<evidence type="ECO:0000313" key="1">
    <source>
        <dbReference type="EMBL" id="PNR54268.1"/>
    </source>
</evidence>
<organism evidence="1">
    <name type="scientific">Physcomitrium patens</name>
    <name type="common">Spreading-leaved earth moss</name>
    <name type="synonym">Physcomitrella patens</name>
    <dbReference type="NCBI Taxonomy" id="3218"/>
    <lineage>
        <taxon>Eukaryota</taxon>
        <taxon>Viridiplantae</taxon>
        <taxon>Streptophyta</taxon>
        <taxon>Embryophyta</taxon>
        <taxon>Bryophyta</taxon>
        <taxon>Bryophytina</taxon>
        <taxon>Bryopsida</taxon>
        <taxon>Funariidae</taxon>
        <taxon>Funariales</taxon>
        <taxon>Funariaceae</taxon>
        <taxon>Physcomitrium</taxon>
    </lineage>
</organism>
<dbReference type="EnsemblPlants" id="Pp3c5_20580V3.1">
    <property type="protein sequence ID" value="PAC:32955933.CDS.1"/>
    <property type="gene ID" value="Pp3c5_20580"/>
</dbReference>
<evidence type="ECO:0000313" key="2">
    <source>
        <dbReference type="EnsemblPlants" id="PAC:32955933.CDS.1"/>
    </source>
</evidence>
<proteinExistence type="predicted"/>
<dbReference type="Gramene" id="Pp3c5_20580V3.1">
    <property type="protein sequence ID" value="PAC:32955933.CDS.1"/>
    <property type="gene ID" value="Pp3c5_20580"/>
</dbReference>
<name>A0A2K1KKF9_PHYPA</name>
<reference evidence="2" key="3">
    <citation type="submission" date="2020-12" db="UniProtKB">
        <authorList>
            <consortium name="EnsemblPlants"/>
        </authorList>
    </citation>
    <scope>IDENTIFICATION</scope>
</reference>
<dbReference type="AlphaFoldDB" id="A0A2K1KKF9"/>
<sequence>MMQLAVICKGLSATLCGCPGSPMTPFGTFAGNKVSKYRQKPRAQFAKPLRT</sequence>
<evidence type="ECO:0000313" key="3">
    <source>
        <dbReference type="Proteomes" id="UP000006727"/>
    </source>
</evidence>
<accession>A0A2K1KKF9</accession>
<reference evidence="1 3" key="1">
    <citation type="journal article" date="2008" name="Science">
        <title>The Physcomitrella genome reveals evolutionary insights into the conquest of land by plants.</title>
        <authorList>
            <person name="Rensing S."/>
            <person name="Lang D."/>
            <person name="Zimmer A."/>
            <person name="Terry A."/>
            <person name="Salamov A."/>
            <person name="Shapiro H."/>
            <person name="Nishiyama T."/>
            <person name="Perroud P.-F."/>
            <person name="Lindquist E."/>
            <person name="Kamisugi Y."/>
            <person name="Tanahashi T."/>
            <person name="Sakakibara K."/>
            <person name="Fujita T."/>
            <person name="Oishi K."/>
            <person name="Shin-I T."/>
            <person name="Kuroki Y."/>
            <person name="Toyoda A."/>
            <person name="Suzuki Y."/>
            <person name="Hashimoto A."/>
            <person name="Yamaguchi K."/>
            <person name="Sugano A."/>
            <person name="Kohara Y."/>
            <person name="Fujiyama A."/>
            <person name="Anterola A."/>
            <person name="Aoki S."/>
            <person name="Ashton N."/>
            <person name="Barbazuk W.B."/>
            <person name="Barker E."/>
            <person name="Bennetzen J."/>
            <person name="Bezanilla M."/>
            <person name="Blankenship R."/>
            <person name="Cho S.H."/>
            <person name="Dutcher S."/>
            <person name="Estelle M."/>
            <person name="Fawcett J.A."/>
            <person name="Gundlach H."/>
            <person name="Hanada K."/>
            <person name="Heyl A."/>
            <person name="Hicks K.A."/>
            <person name="Hugh J."/>
            <person name="Lohr M."/>
            <person name="Mayer K."/>
            <person name="Melkozernov A."/>
            <person name="Murata T."/>
            <person name="Nelson D."/>
            <person name="Pils B."/>
            <person name="Prigge M."/>
            <person name="Reiss B."/>
            <person name="Renner T."/>
            <person name="Rombauts S."/>
            <person name="Rushton P."/>
            <person name="Sanderfoot A."/>
            <person name="Schween G."/>
            <person name="Shiu S.-H."/>
            <person name="Stueber K."/>
            <person name="Theodoulou F.L."/>
            <person name="Tu H."/>
            <person name="Van de Peer Y."/>
            <person name="Verrier P.J."/>
            <person name="Waters E."/>
            <person name="Wood A."/>
            <person name="Yang L."/>
            <person name="Cove D."/>
            <person name="Cuming A."/>
            <person name="Hasebe M."/>
            <person name="Lucas S."/>
            <person name="Mishler D.B."/>
            <person name="Reski R."/>
            <person name="Grigoriev I."/>
            <person name="Quatrano R.S."/>
            <person name="Boore J.L."/>
        </authorList>
    </citation>
    <scope>NUCLEOTIDE SEQUENCE [LARGE SCALE GENOMIC DNA]</scope>
    <source>
        <strain evidence="2 3">cv. Gransden 2004</strain>
    </source>
</reference>
<dbReference type="EMBL" id="ABEU02000005">
    <property type="protein sequence ID" value="PNR54268.1"/>
    <property type="molecule type" value="Genomic_DNA"/>
</dbReference>
<reference evidence="1 3" key="2">
    <citation type="journal article" date="2018" name="Plant J.">
        <title>The Physcomitrella patens chromosome-scale assembly reveals moss genome structure and evolution.</title>
        <authorList>
            <person name="Lang D."/>
            <person name="Ullrich K.K."/>
            <person name="Murat F."/>
            <person name="Fuchs J."/>
            <person name="Jenkins J."/>
            <person name="Haas F.B."/>
            <person name="Piednoel M."/>
            <person name="Gundlach H."/>
            <person name="Van Bel M."/>
            <person name="Meyberg R."/>
            <person name="Vives C."/>
            <person name="Morata J."/>
            <person name="Symeonidi A."/>
            <person name="Hiss M."/>
            <person name="Muchero W."/>
            <person name="Kamisugi Y."/>
            <person name="Saleh O."/>
            <person name="Blanc G."/>
            <person name="Decker E.L."/>
            <person name="van Gessel N."/>
            <person name="Grimwood J."/>
            <person name="Hayes R.D."/>
            <person name="Graham S.W."/>
            <person name="Gunter L.E."/>
            <person name="McDaniel S.F."/>
            <person name="Hoernstein S.N.W."/>
            <person name="Larsson A."/>
            <person name="Li F.W."/>
            <person name="Perroud P.F."/>
            <person name="Phillips J."/>
            <person name="Ranjan P."/>
            <person name="Rokshar D.S."/>
            <person name="Rothfels C.J."/>
            <person name="Schneider L."/>
            <person name="Shu S."/>
            <person name="Stevenson D.W."/>
            <person name="Thummler F."/>
            <person name="Tillich M."/>
            <person name="Villarreal Aguilar J.C."/>
            <person name="Widiez T."/>
            <person name="Wong G.K."/>
            <person name="Wymore A."/>
            <person name="Zhang Y."/>
            <person name="Zimmer A.D."/>
            <person name="Quatrano R.S."/>
            <person name="Mayer K.F.X."/>
            <person name="Goodstein D."/>
            <person name="Casacuberta J.M."/>
            <person name="Vandepoele K."/>
            <person name="Reski R."/>
            <person name="Cuming A.C."/>
            <person name="Tuskan G.A."/>
            <person name="Maumus F."/>
            <person name="Salse J."/>
            <person name="Schmutz J."/>
            <person name="Rensing S.A."/>
        </authorList>
    </citation>
    <scope>NUCLEOTIDE SEQUENCE [LARGE SCALE GENOMIC DNA]</scope>
    <source>
        <strain evidence="2 3">cv. Gransden 2004</strain>
    </source>
</reference>
<protein>
    <submittedName>
        <fullName evidence="1 2">Uncharacterized protein</fullName>
    </submittedName>
</protein>
<gene>
    <name evidence="1" type="ORF">PHYPA_007945</name>
</gene>
<dbReference type="Proteomes" id="UP000006727">
    <property type="component" value="Chromosome 5"/>
</dbReference>